<keyword evidence="2" id="KW-0238">DNA-binding</keyword>
<sequence>MLQRKSLNSDPVLTARELEILEFVAQGLSTKEVAQQIDIAPRTVDRHIENIRLKLRAKNRTHMIACAVMAGLLQVDGYQTEPMIDNGQTRLRNGQAIQ</sequence>
<dbReference type="SMART" id="SM00421">
    <property type="entry name" value="HTH_LUXR"/>
    <property type="match status" value="1"/>
</dbReference>
<dbReference type="PRINTS" id="PR00038">
    <property type="entry name" value="HTHLUXR"/>
</dbReference>
<dbReference type="PROSITE" id="PS50043">
    <property type="entry name" value="HTH_LUXR_2"/>
    <property type="match status" value="1"/>
</dbReference>
<dbReference type="Gene3D" id="1.10.10.10">
    <property type="entry name" value="Winged helix-like DNA-binding domain superfamily/Winged helix DNA-binding domain"/>
    <property type="match status" value="1"/>
</dbReference>
<keyword evidence="1" id="KW-0805">Transcription regulation</keyword>
<dbReference type="PANTHER" id="PTHR44688">
    <property type="entry name" value="DNA-BINDING TRANSCRIPTIONAL ACTIVATOR DEVR_DOSR"/>
    <property type="match status" value="1"/>
</dbReference>
<dbReference type="Pfam" id="PF00196">
    <property type="entry name" value="GerE"/>
    <property type="match status" value="1"/>
</dbReference>
<dbReference type="CDD" id="cd06170">
    <property type="entry name" value="LuxR_C_like"/>
    <property type="match status" value="1"/>
</dbReference>
<name>A0A6H2DRL8_9SPHN</name>
<dbReference type="InterPro" id="IPR036388">
    <property type="entry name" value="WH-like_DNA-bd_sf"/>
</dbReference>
<feature type="domain" description="HTH luxR-type" evidence="4">
    <location>
        <begin position="6"/>
        <end position="71"/>
    </location>
</feature>
<evidence type="ECO:0000256" key="1">
    <source>
        <dbReference type="ARBA" id="ARBA00023015"/>
    </source>
</evidence>
<dbReference type="GO" id="GO:0003677">
    <property type="term" value="F:DNA binding"/>
    <property type="evidence" value="ECO:0007669"/>
    <property type="project" value="UniProtKB-KW"/>
</dbReference>
<dbReference type="PANTHER" id="PTHR44688:SF16">
    <property type="entry name" value="DNA-BINDING TRANSCRIPTIONAL ACTIVATOR DEVR_DOSR"/>
    <property type="match status" value="1"/>
</dbReference>
<evidence type="ECO:0000256" key="3">
    <source>
        <dbReference type="ARBA" id="ARBA00023163"/>
    </source>
</evidence>
<dbReference type="KEGG" id="phao:HF685_13855"/>
<evidence type="ECO:0000256" key="2">
    <source>
        <dbReference type="ARBA" id="ARBA00023125"/>
    </source>
</evidence>
<protein>
    <submittedName>
        <fullName evidence="5">Helix-turn-helix transcriptional regulator</fullName>
    </submittedName>
</protein>
<gene>
    <name evidence="5" type="ORF">HF685_13855</name>
</gene>
<dbReference type="SUPFAM" id="SSF46894">
    <property type="entry name" value="C-terminal effector domain of the bipartite response regulators"/>
    <property type="match status" value="1"/>
</dbReference>
<reference evidence="5 6" key="1">
    <citation type="submission" date="2020-04" db="EMBL/GenBank/DDBJ databases">
        <title>Genome sequence for Sphingorhabdus sp. strain M1.</title>
        <authorList>
            <person name="Park S.-J."/>
        </authorList>
    </citation>
    <scope>NUCLEOTIDE SEQUENCE [LARGE SCALE GENOMIC DNA]</scope>
    <source>
        <strain evidence="5 6">JK6</strain>
    </source>
</reference>
<dbReference type="InterPro" id="IPR000792">
    <property type="entry name" value="Tscrpt_reg_LuxR_C"/>
</dbReference>
<evidence type="ECO:0000259" key="4">
    <source>
        <dbReference type="PROSITE" id="PS50043"/>
    </source>
</evidence>
<dbReference type="InterPro" id="IPR016032">
    <property type="entry name" value="Sig_transdc_resp-reg_C-effctor"/>
</dbReference>
<dbReference type="Proteomes" id="UP000501600">
    <property type="component" value="Chromosome"/>
</dbReference>
<dbReference type="AlphaFoldDB" id="A0A6H2DRL8"/>
<dbReference type="PROSITE" id="PS00622">
    <property type="entry name" value="HTH_LUXR_1"/>
    <property type="match status" value="1"/>
</dbReference>
<proteinExistence type="predicted"/>
<organism evidence="5 6">
    <name type="scientific">Parasphingorhabdus halotolerans</name>
    <dbReference type="NCBI Taxonomy" id="2725558"/>
    <lineage>
        <taxon>Bacteria</taxon>
        <taxon>Pseudomonadati</taxon>
        <taxon>Pseudomonadota</taxon>
        <taxon>Alphaproteobacteria</taxon>
        <taxon>Sphingomonadales</taxon>
        <taxon>Sphingomonadaceae</taxon>
        <taxon>Parasphingorhabdus</taxon>
    </lineage>
</organism>
<evidence type="ECO:0000313" key="5">
    <source>
        <dbReference type="EMBL" id="QJB70858.1"/>
    </source>
</evidence>
<keyword evidence="6" id="KW-1185">Reference proteome</keyword>
<dbReference type="GO" id="GO:0006355">
    <property type="term" value="P:regulation of DNA-templated transcription"/>
    <property type="evidence" value="ECO:0007669"/>
    <property type="project" value="InterPro"/>
</dbReference>
<dbReference type="EMBL" id="CP051217">
    <property type="protein sequence ID" value="QJB70858.1"/>
    <property type="molecule type" value="Genomic_DNA"/>
</dbReference>
<accession>A0A6H2DRL8</accession>
<evidence type="ECO:0000313" key="6">
    <source>
        <dbReference type="Proteomes" id="UP000501600"/>
    </source>
</evidence>
<keyword evidence="3" id="KW-0804">Transcription</keyword>